<organism evidence="1 2">
    <name type="scientific">Racocetra fulgida</name>
    <dbReference type="NCBI Taxonomy" id="60492"/>
    <lineage>
        <taxon>Eukaryota</taxon>
        <taxon>Fungi</taxon>
        <taxon>Fungi incertae sedis</taxon>
        <taxon>Mucoromycota</taxon>
        <taxon>Glomeromycotina</taxon>
        <taxon>Glomeromycetes</taxon>
        <taxon>Diversisporales</taxon>
        <taxon>Gigasporaceae</taxon>
        <taxon>Racocetra</taxon>
    </lineage>
</organism>
<sequence length="99" mass="11766">MNLSNFDDNGIAFMNFIINFDVNQSTTKKTTLFMQLFDPEYDYIDTNFDLNDNFDQNDNDPFSISLLDDNKKIQKEVFDDKIDEVQDENKDLKKINYLE</sequence>
<accession>A0A9N9EHY0</accession>
<evidence type="ECO:0000313" key="2">
    <source>
        <dbReference type="Proteomes" id="UP000789396"/>
    </source>
</evidence>
<dbReference type="AlphaFoldDB" id="A0A9N9EHY0"/>
<gene>
    <name evidence="1" type="ORF">RFULGI_LOCUS9404</name>
</gene>
<evidence type="ECO:0000313" key="1">
    <source>
        <dbReference type="EMBL" id="CAG8675604.1"/>
    </source>
</evidence>
<dbReference type="EMBL" id="CAJVPZ010016752">
    <property type="protein sequence ID" value="CAG8675604.1"/>
    <property type="molecule type" value="Genomic_DNA"/>
</dbReference>
<dbReference type="Proteomes" id="UP000789396">
    <property type="component" value="Unassembled WGS sequence"/>
</dbReference>
<feature type="non-terminal residue" evidence="1">
    <location>
        <position position="99"/>
    </location>
</feature>
<keyword evidence="2" id="KW-1185">Reference proteome</keyword>
<comment type="caution">
    <text evidence="1">The sequence shown here is derived from an EMBL/GenBank/DDBJ whole genome shotgun (WGS) entry which is preliminary data.</text>
</comment>
<protein>
    <submittedName>
        <fullName evidence="1">3239_t:CDS:1</fullName>
    </submittedName>
</protein>
<reference evidence="1" key="1">
    <citation type="submission" date="2021-06" db="EMBL/GenBank/DDBJ databases">
        <authorList>
            <person name="Kallberg Y."/>
            <person name="Tangrot J."/>
            <person name="Rosling A."/>
        </authorList>
    </citation>
    <scope>NUCLEOTIDE SEQUENCE</scope>
    <source>
        <strain evidence="1">IN212</strain>
    </source>
</reference>
<name>A0A9N9EHY0_9GLOM</name>
<proteinExistence type="predicted"/>